<dbReference type="Proteomes" id="UP001596067">
    <property type="component" value="Unassembled WGS sequence"/>
</dbReference>
<organism evidence="3 4">
    <name type="scientific">Kitasatospora aburaviensis</name>
    <dbReference type="NCBI Taxonomy" id="67265"/>
    <lineage>
        <taxon>Bacteria</taxon>
        <taxon>Bacillati</taxon>
        <taxon>Actinomycetota</taxon>
        <taxon>Actinomycetes</taxon>
        <taxon>Kitasatosporales</taxon>
        <taxon>Streptomycetaceae</taxon>
        <taxon>Kitasatospora</taxon>
    </lineage>
</organism>
<reference evidence="4" key="1">
    <citation type="journal article" date="2019" name="Int. J. Syst. Evol. Microbiol.">
        <title>The Global Catalogue of Microorganisms (GCM) 10K type strain sequencing project: providing services to taxonomists for standard genome sequencing and annotation.</title>
        <authorList>
            <consortium name="The Broad Institute Genomics Platform"/>
            <consortium name="The Broad Institute Genome Sequencing Center for Infectious Disease"/>
            <person name="Wu L."/>
            <person name="Ma J."/>
        </authorList>
    </citation>
    <scope>NUCLEOTIDE SEQUENCE [LARGE SCALE GENOMIC DNA]</scope>
    <source>
        <strain evidence="4">CGMCC 4.1469</strain>
    </source>
</reference>
<dbReference type="RefSeq" id="WP_380237438.1">
    <property type="nucleotide sequence ID" value="NZ_JBHSOD010000074.1"/>
</dbReference>
<comment type="caution">
    <text evidence="3">The sequence shown here is derived from an EMBL/GenBank/DDBJ whole genome shotgun (WGS) entry which is preliminary data.</text>
</comment>
<evidence type="ECO:0000313" key="4">
    <source>
        <dbReference type="Proteomes" id="UP001596067"/>
    </source>
</evidence>
<keyword evidence="4" id="KW-1185">Reference proteome</keyword>
<sequence>MTDHATPHDAAAAPAGATPAATAATAPATPAPAAPFAPPTAAAPAPGAPVAPEHNPWGAPDATALPPLAPQPSPEELAARRTRRRRAAVRWSAAVLVFALAGTGAALGVTAPERTDLPGLATKNDGRYTFPAPVLPPLPSGKAAPRDSKSRHAADLRFLLLPAPKEAGGSLAPVVFPSPTATASAAGPSASGAASASPSGTPSATASASPSGGPAGSPSASGAATTAPAAAWVPCDAIADEQKEAAKLRILLLQDACRTATVREWTAADGTRTQIRLLGFGSSSEAWDVFADLRANADPKDVPGLRVGSAQGWDTVSGVDLSIHETPAGSAPAGPTGRLAYLSAGDVLGVVTMTNPKGVPTAAFRQVVTLQSDLLA</sequence>
<gene>
    <name evidence="3" type="ORF">ACFP0N_35085</name>
</gene>
<feature type="compositionally biased region" description="Low complexity" evidence="1">
    <location>
        <begin position="8"/>
        <end position="28"/>
    </location>
</feature>
<name>A0ABW1FAP5_9ACTN</name>
<keyword evidence="2" id="KW-1133">Transmembrane helix</keyword>
<protein>
    <submittedName>
        <fullName evidence="3">Uncharacterized protein</fullName>
    </submittedName>
</protein>
<feature type="compositionally biased region" description="Low complexity" evidence="1">
    <location>
        <begin position="39"/>
        <end position="52"/>
    </location>
</feature>
<dbReference type="EMBL" id="JBHSOD010000074">
    <property type="protein sequence ID" value="MFC5890194.1"/>
    <property type="molecule type" value="Genomic_DNA"/>
</dbReference>
<proteinExistence type="predicted"/>
<accession>A0ABW1FAP5</accession>
<feature type="region of interest" description="Disordered" evidence="1">
    <location>
        <begin position="1"/>
        <end position="81"/>
    </location>
</feature>
<keyword evidence="2" id="KW-0472">Membrane</keyword>
<keyword evidence="2" id="KW-0812">Transmembrane</keyword>
<evidence type="ECO:0000256" key="2">
    <source>
        <dbReference type="SAM" id="Phobius"/>
    </source>
</evidence>
<evidence type="ECO:0000256" key="1">
    <source>
        <dbReference type="SAM" id="MobiDB-lite"/>
    </source>
</evidence>
<feature type="region of interest" description="Disordered" evidence="1">
    <location>
        <begin position="181"/>
        <end position="223"/>
    </location>
</feature>
<evidence type="ECO:0000313" key="3">
    <source>
        <dbReference type="EMBL" id="MFC5890194.1"/>
    </source>
</evidence>
<feature type="transmembrane region" description="Helical" evidence="2">
    <location>
        <begin position="88"/>
        <end position="109"/>
    </location>
</feature>
<feature type="region of interest" description="Disordered" evidence="1">
    <location>
        <begin position="129"/>
        <end position="149"/>
    </location>
</feature>
<feature type="compositionally biased region" description="Pro residues" evidence="1">
    <location>
        <begin position="29"/>
        <end position="38"/>
    </location>
</feature>